<feature type="domain" description="Ketoreductase" evidence="4">
    <location>
        <begin position="7"/>
        <end position="197"/>
    </location>
</feature>
<evidence type="ECO:0000256" key="3">
    <source>
        <dbReference type="RuleBase" id="RU000363"/>
    </source>
</evidence>
<sequence>MTEPVDRVVLVTGGAKGQGRNHALAFARQGARVGVMDICRQFPGSAPMATEEDLATTQKLLGEAGADSFALVGDTRSSADMRRFVDTAVERWGRVDVFVANAGVASFGPVVEMTDPMWDDVVSTNLDGVATSIRAVIPTMVAQRSGRIIATSSSVAREGGPNNANYAASKWGVIGFVKSVAIELAPLGITVNAFSPMSVSTDMCHNEATYKLFRPDLADPQEDDVRETFAGLNPMHVPWLELEDATAGVLYLASEGARYVTGAALDVAGGWNAYHGA</sequence>
<evidence type="ECO:0000256" key="1">
    <source>
        <dbReference type="ARBA" id="ARBA00006484"/>
    </source>
</evidence>
<dbReference type="GO" id="GO:0030497">
    <property type="term" value="P:fatty acid elongation"/>
    <property type="evidence" value="ECO:0007669"/>
    <property type="project" value="TreeGrafter"/>
</dbReference>
<organism evidence="5 6">
    <name type="scientific">Nocardioides marmoriginsengisoli</name>
    <dbReference type="NCBI Taxonomy" id="661483"/>
    <lineage>
        <taxon>Bacteria</taxon>
        <taxon>Bacillati</taxon>
        <taxon>Actinomycetota</taxon>
        <taxon>Actinomycetes</taxon>
        <taxon>Propionibacteriales</taxon>
        <taxon>Nocardioidaceae</taxon>
        <taxon>Nocardioides</taxon>
    </lineage>
</organism>
<evidence type="ECO:0000313" key="6">
    <source>
        <dbReference type="Proteomes" id="UP000267128"/>
    </source>
</evidence>
<dbReference type="OrthoDB" id="9775296at2"/>
<dbReference type="PRINTS" id="PR00081">
    <property type="entry name" value="GDHRDH"/>
</dbReference>
<evidence type="ECO:0000256" key="2">
    <source>
        <dbReference type="ARBA" id="ARBA00023002"/>
    </source>
</evidence>
<dbReference type="PRINTS" id="PR00080">
    <property type="entry name" value="SDRFAMILY"/>
</dbReference>
<dbReference type="InterPro" id="IPR057326">
    <property type="entry name" value="KR_dom"/>
</dbReference>
<dbReference type="Proteomes" id="UP000267128">
    <property type="component" value="Unassembled WGS sequence"/>
</dbReference>
<name>A0A3N0CG77_9ACTN</name>
<dbReference type="InterPro" id="IPR036291">
    <property type="entry name" value="NAD(P)-bd_dom_sf"/>
</dbReference>
<evidence type="ECO:0000259" key="4">
    <source>
        <dbReference type="SMART" id="SM00822"/>
    </source>
</evidence>
<dbReference type="PANTHER" id="PTHR42760:SF40">
    <property type="entry name" value="3-OXOACYL-[ACYL-CARRIER-PROTEIN] REDUCTASE, CHLOROPLASTIC"/>
    <property type="match status" value="1"/>
</dbReference>
<dbReference type="Pfam" id="PF00106">
    <property type="entry name" value="adh_short"/>
    <property type="match status" value="1"/>
</dbReference>
<dbReference type="RefSeq" id="WP_123227743.1">
    <property type="nucleotide sequence ID" value="NZ_RJSE01000007.1"/>
</dbReference>
<protein>
    <submittedName>
        <fullName evidence="5">NAD(P)-dependent oxidoreductase</fullName>
    </submittedName>
</protein>
<keyword evidence="6" id="KW-1185">Reference proteome</keyword>
<proteinExistence type="inferred from homology"/>
<comment type="similarity">
    <text evidence="1 3">Belongs to the short-chain dehydrogenases/reductases (SDR) family.</text>
</comment>
<dbReference type="Gene3D" id="3.40.50.720">
    <property type="entry name" value="NAD(P)-binding Rossmann-like Domain"/>
    <property type="match status" value="1"/>
</dbReference>
<dbReference type="PROSITE" id="PS00061">
    <property type="entry name" value="ADH_SHORT"/>
    <property type="match status" value="1"/>
</dbReference>
<evidence type="ECO:0000313" key="5">
    <source>
        <dbReference type="EMBL" id="RNL62447.1"/>
    </source>
</evidence>
<dbReference type="PANTHER" id="PTHR42760">
    <property type="entry name" value="SHORT-CHAIN DEHYDROGENASES/REDUCTASES FAMILY MEMBER"/>
    <property type="match status" value="1"/>
</dbReference>
<dbReference type="FunFam" id="3.40.50.720:FF:000084">
    <property type="entry name" value="Short-chain dehydrogenase reductase"/>
    <property type="match status" value="1"/>
</dbReference>
<dbReference type="InterPro" id="IPR020904">
    <property type="entry name" value="Sc_DH/Rdtase_CS"/>
</dbReference>
<dbReference type="InterPro" id="IPR002347">
    <property type="entry name" value="SDR_fam"/>
</dbReference>
<reference evidence="5 6" key="1">
    <citation type="submission" date="2018-11" db="EMBL/GenBank/DDBJ databases">
        <authorList>
            <person name="Li F."/>
        </authorList>
    </citation>
    <scope>NUCLEOTIDE SEQUENCE [LARGE SCALE GENOMIC DNA]</scope>
    <source>
        <strain evidence="5 6">Gsoil 097</strain>
    </source>
</reference>
<dbReference type="SUPFAM" id="SSF51735">
    <property type="entry name" value="NAD(P)-binding Rossmann-fold domains"/>
    <property type="match status" value="1"/>
</dbReference>
<accession>A0A3N0CG77</accession>
<gene>
    <name evidence="5" type="ORF">EFK50_11790</name>
</gene>
<dbReference type="GO" id="GO:0016616">
    <property type="term" value="F:oxidoreductase activity, acting on the CH-OH group of donors, NAD or NADP as acceptor"/>
    <property type="evidence" value="ECO:0007669"/>
    <property type="project" value="UniProtKB-ARBA"/>
</dbReference>
<dbReference type="SMART" id="SM00822">
    <property type="entry name" value="PKS_KR"/>
    <property type="match status" value="1"/>
</dbReference>
<dbReference type="EMBL" id="RJSE01000007">
    <property type="protein sequence ID" value="RNL62447.1"/>
    <property type="molecule type" value="Genomic_DNA"/>
</dbReference>
<keyword evidence="2" id="KW-0560">Oxidoreductase</keyword>
<dbReference type="AlphaFoldDB" id="A0A3N0CG77"/>
<comment type="caution">
    <text evidence="5">The sequence shown here is derived from an EMBL/GenBank/DDBJ whole genome shotgun (WGS) entry which is preliminary data.</text>
</comment>